<evidence type="ECO:0000313" key="4">
    <source>
        <dbReference type="EMBL" id="PSK94569.1"/>
    </source>
</evidence>
<proteinExistence type="predicted"/>
<keyword evidence="1" id="KW-0677">Repeat</keyword>
<evidence type="ECO:0000313" key="5">
    <source>
        <dbReference type="Proteomes" id="UP000240572"/>
    </source>
</evidence>
<evidence type="ECO:0000256" key="2">
    <source>
        <dbReference type="ARBA" id="ARBA00022803"/>
    </source>
</evidence>
<reference evidence="4 5" key="1">
    <citation type="submission" date="2018-03" db="EMBL/GenBank/DDBJ databases">
        <title>Genomic Encyclopedia of Type Strains, Phase III (KMG-III): the genomes of soil and plant-associated and newly described type strains.</title>
        <authorList>
            <person name="Whitman W."/>
        </authorList>
    </citation>
    <scope>NUCLEOTIDE SEQUENCE [LARGE SCALE GENOMIC DNA]</scope>
    <source>
        <strain evidence="4 5">CGMCC 1.12700</strain>
    </source>
</reference>
<dbReference type="PANTHER" id="PTHR44858">
    <property type="entry name" value="TETRATRICOPEPTIDE REPEAT PROTEIN 6"/>
    <property type="match status" value="1"/>
</dbReference>
<dbReference type="Pfam" id="PF14559">
    <property type="entry name" value="TPR_19"/>
    <property type="match status" value="1"/>
</dbReference>
<dbReference type="SUPFAM" id="SSF48452">
    <property type="entry name" value="TPR-like"/>
    <property type="match status" value="1"/>
</dbReference>
<dbReference type="PROSITE" id="PS51257">
    <property type="entry name" value="PROKAR_LIPOPROTEIN"/>
    <property type="match status" value="1"/>
</dbReference>
<dbReference type="Pfam" id="PF13181">
    <property type="entry name" value="TPR_8"/>
    <property type="match status" value="1"/>
</dbReference>
<name>A0A2P8DBH9_9BACT</name>
<dbReference type="EMBL" id="PYGD01000001">
    <property type="protein sequence ID" value="PSK94569.1"/>
    <property type="molecule type" value="Genomic_DNA"/>
</dbReference>
<accession>A0A2P8DBH9</accession>
<sequence length="329" mass="36933">MKYPIAFFCCLILGASCGDKKNTADHAAYHNPMVQPYTDSIDAHPEIATWYFERAKALSSVNEDSLCLADLQQAVKLDSLNPQYVQALGNIYLELEQPAQAITAFRKNLLLSPGDARVRLLLSKAYLENKNEAAAQQEVEKVLAAAPNYPDALYWQAKIKYVQKDTTAAINLVKQALAIDSGYYQAAYQLADWYASVDIKAAIPQYEKTFRMDTLDVSPLFEIGELYKQRQQLQQAKEAYRVCILKDPDYTDAYIETGKILALQDSTEKALRQFLLAIQTRPGSAEAYLNKGLCYEKLKQRDSAIVALRQALVFKPGLKAAQEALLRLK</sequence>
<comment type="caution">
    <text evidence="4">The sequence shown here is derived from an EMBL/GenBank/DDBJ whole genome shotgun (WGS) entry which is preliminary data.</text>
</comment>
<evidence type="ECO:0000256" key="3">
    <source>
        <dbReference type="PROSITE-ProRule" id="PRU00339"/>
    </source>
</evidence>
<feature type="repeat" description="TPR" evidence="3">
    <location>
        <begin position="217"/>
        <end position="250"/>
    </location>
</feature>
<organism evidence="4 5">
    <name type="scientific">Taibaiella chishuiensis</name>
    <dbReference type="NCBI Taxonomy" id="1434707"/>
    <lineage>
        <taxon>Bacteria</taxon>
        <taxon>Pseudomonadati</taxon>
        <taxon>Bacteroidota</taxon>
        <taxon>Chitinophagia</taxon>
        <taxon>Chitinophagales</taxon>
        <taxon>Chitinophagaceae</taxon>
        <taxon>Taibaiella</taxon>
    </lineage>
</organism>
<dbReference type="Gene3D" id="1.25.40.10">
    <property type="entry name" value="Tetratricopeptide repeat domain"/>
    <property type="match status" value="2"/>
</dbReference>
<dbReference type="InterPro" id="IPR050498">
    <property type="entry name" value="Ycf3"/>
</dbReference>
<dbReference type="InterPro" id="IPR019734">
    <property type="entry name" value="TPR_rpt"/>
</dbReference>
<feature type="repeat" description="TPR" evidence="3">
    <location>
        <begin position="285"/>
        <end position="318"/>
    </location>
</feature>
<dbReference type="AlphaFoldDB" id="A0A2P8DBH9"/>
<evidence type="ECO:0000256" key="1">
    <source>
        <dbReference type="ARBA" id="ARBA00022737"/>
    </source>
</evidence>
<dbReference type="InterPro" id="IPR011990">
    <property type="entry name" value="TPR-like_helical_dom_sf"/>
</dbReference>
<feature type="repeat" description="TPR" evidence="3">
    <location>
        <begin position="82"/>
        <end position="115"/>
    </location>
</feature>
<dbReference type="PANTHER" id="PTHR44858:SF1">
    <property type="entry name" value="UDP-N-ACETYLGLUCOSAMINE--PEPTIDE N-ACETYLGLUCOSAMINYLTRANSFERASE SPINDLY-RELATED"/>
    <property type="match status" value="1"/>
</dbReference>
<dbReference type="RefSeq" id="WP_106521267.1">
    <property type="nucleotide sequence ID" value="NZ_PYGD01000001.1"/>
</dbReference>
<gene>
    <name evidence="4" type="ORF">B0I18_101725</name>
</gene>
<dbReference type="Pfam" id="PF13432">
    <property type="entry name" value="TPR_16"/>
    <property type="match status" value="1"/>
</dbReference>
<dbReference type="OrthoDB" id="639380at2"/>
<keyword evidence="2 3" id="KW-0802">TPR repeat</keyword>
<keyword evidence="5" id="KW-1185">Reference proteome</keyword>
<protein>
    <submittedName>
        <fullName evidence="4">Tetratricopeptide repeat protein</fullName>
    </submittedName>
</protein>
<dbReference type="PROSITE" id="PS50005">
    <property type="entry name" value="TPR"/>
    <property type="match status" value="4"/>
</dbReference>
<dbReference type="SMART" id="SM00028">
    <property type="entry name" value="TPR"/>
    <property type="match status" value="7"/>
</dbReference>
<dbReference type="Proteomes" id="UP000240572">
    <property type="component" value="Unassembled WGS sequence"/>
</dbReference>
<feature type="repeat" description="TPR" evidence="3">
    <location>
        <begin position="251"/>
        <end position="284"/>
    </location>
</feature>